<evidence type="ECO:0000256" key="1">
    <source>
        <dbReference type="ARBA" id="ARBA00009023"/>
    </source>
</evidence>
<reference evidence="5 6" key="1">
    <citation type="submission" date="2024-04" db="EMBL/GenBank/DDBJ databases">
        <title>Novel species of the genus Ideonella isolated from streams.</title>
        <authorList>
            <person name="Lu H."/>
        </authorList>
    </citation>
    <scope>NUCLEOTIDE SEQUENCE [LARGE SCALE GENOMIC DNA]</scope>
    <source>
        <strain evidence="5 6">BYS139W</strain>
    </source>
</reference>
<evidence type="ECO:0000256" key="4">
    <source>
        <dbReference type="SAM" id="SignalP"/>
    </source>
</evidence>
<dbReference type="InterPro" id="IPR004682">
    <property type="entry name" value="TRAP_DctP"/>
</dbReference>
<accession>A0ABU9BEX5</accession>
<evidence type="ECO:0000256" key="2">
    <source>
        <dbReference type="ARBA" id="ARBA00022448"/>
    </source>
</evidence>
<comment type="similarity">
    <text evidence="1">Belongs to the bacterial solute-binding protein 7 family.</text>
</comment>
<dbReference type="Pfam" id="PF03480">
    <property type="entry name" value="DctP"/>
    <property type="match status" value="1"/>
</dbReference>
<feature type="chain" id="PRO_5045689168" evidence="4">
    <location>
        <begin position="34"/>
        <end position="347"/>
    </location>
</feature>
<dbReference type="InterPro" id="IPR018389">
    <property type="entry name" value="DctP_fam"/>
</dbReference>
<keyword evidence="3 4" id="KW-0732">Signal</keyword>
<dbReference type="EMBL" id="JBBUTF010000025">
    <property type="protein sequence ID" value="MEK8028479.1"/>
    <property type="molecule type" value="Genomic_DNA"/>
</dbReference>
<evidence type="ECO:0000313" key="5">
    <source>
        <dbReference type="EMBL" id="MEK8028479.1"/>
    </source>
</evidence>
<dbReference type="PIRSF" id="PIRSF006470">
    <property type="entry name" value="DctB"/>
    <property type="match status" value="1"/>
</dbReference>
<evidence type="ECO:0000313" key="6">
    <source>
        <dbReference type="Proteomes" id="UP001368500"/>
    </source>
</evidence>
<gene>
    <name evidence="5" type="ORF">AACH11_21175</name>
</gene>
<comment type="caution">
    <text evidence="5">The sequence shown here is derived from an EMBL/GenBank/DDBJ whole genome shotgun (WGS) entry which is preliminary data.</text>
</comment>
<dbReference type="PANTHER" id="PTHR33376:SF7">
    <property type="entry name" value="C4-DICARBOXYLATE-BINDING PROTEIN DCTB"/>
    <property type="match status" value="1"/>
</dbReference>
<keyword evidence="2" id="KW-0813">Transport</keyword>
<dbReference type="NCBIfam" id="TIGR00787">
    <property type="entry name" value="dctP"/>
    <property type="match status" value="1"/>
</dbReference>
<dbReference type="RefSeq" id="WP_341376266.1">
    <property type="nucleotide sequence ID" value="NZ_JBBUTF010000025.1"/>
</dbReference>
<dbReference type="CDD" id="cd13679">
    <property type="entry name" value="PBP2_TRAP_YiaO_like"/>
    <property type="match status" value="1"/>
</dbReference>
<keyword evidence="6" id="KW-1185">Reference proteome</keyword>
<organism evidence="5 6">
    <name type="scientific">Pseudaquabacterium rugosum</name>
    <dbReference type="NCBI Taxonomy" id="2984194"/>
    <lineage>
        <taxon>Bacteria</taxon>
        <taxon>Pseudomonadati</taxon>
        <taxon>Pseudomonadota</taxon>
        <taxon>Betaproteobacteria</taxon>
        <taxon>Burkholderiales</taxon>
        <taxon>Sphaerotilaceae</taxon>
        <taxon>Pseudaquabacterium</taxon>
    </lineage>
</organism>
<dbReference type="Proteomes" id="UP001368500">
    <property type="component" value="Unassembled WGS sequence"/>
</dbReference>
<protein>
    <submittedName>
        <fullName evidence="5">TRAP transporter substrate-binding protein</fullName>
    </submittedName>
</protein>
<feature type="signal peptide" evidence="4">
    <location>
        <begin position="1"/>
        <end position="33"/>
    </location>
</feature>
<dbReference type="PANTHER" id="PTHR33376">
    <property type="match status" value="1"/>
</dbReference>
<sequence>MIRHLRATLRLLTTCGLLAASATVATLSTAAQAADIKERNIKLALVVDRGTAQYDGAEKFAEQVKARSGGLLKVRIFGGGTLGGDLPVLSSLQGGTIEMTLLNASLLQGNVKEFAVFDFPFLFANEKEADAVVDGPVGRKLLDLLPAKGLVGLAYWELGFRNMHNSKRAITRWEDLAGLKMRVIQTPIYLDLLNTLGANAVPLPFPELYTALEQKAMDGATNPPITMKVQKFDEVQKFYSVTHHMYNPQTLLMSGKTWAALSADEQKILVDAAREAGLYERKVSRQKNAEALAELRKTLQVNEVSPAELARMRDKARPVNEKYAKQVGETLVKEVYAEIDKVRAARP</sequence>
<name>A0ABU9BEX5_9BURK</name>
<dbReference type="Gene3D" id="3.40.190.170">
    <property type="entry name" value="Bacterial extracellular solute-binding protein, family 7"/>
    <property type="match status" value="1"/>
</dbReference>
<proteinExistence type="inferred from homology"/>
<dbReference type="InterPro" id="IPR038404">
    <property type="entry name" value="TRAP_DctP_sf"/>
</dbReference>
<evidence type="ECO:0000256" key="3">
    <source>
        <dbReference type="ARBA" id="ARBA00022729"/>
    </source>
</evidence>
<dbReference type="NCBIfam" id="NF037995">
    <property type="entry name" value="TRAP_S1"/>
    <property type="match status" value="1"/>
</dbReference>